<keyword evidence="16" id="KW-1185">Reference proteome</keyword>
<protein>
    <recommendedName>
        <fullName evidence="12">Replication restart protein PriA</fullName>
    </recommendedName>
    <alternativeName>
        <fullName evidence="12">ATP-dependent DNA helicase PriA</fullName>
        <ecNumber evidence="12">5.6.2.4</ecNumber>
    </alternativeName>
    <alternativeName>
        <fullName evidence="12">DNA 3'-5' helicase PriA</fullName>
    </alternativeName>
</protein>
<evidence type="ECO:0000313" key="16">
    <source>
        <dbReference type="Proteomes" id="UP000287823"/>
    </source>
</evidence>
<comment type="catalytic activity">
    <reaction evidence="12">
        <text>Couples ATP hydrolysis with the unwinding of duplex DNA by translocating in the 3'-5' direction.</text>
        <dbReference type="EC" id="5.6.2.4"/>
    </reaction>
</comment>
<dbReference type="Gene3D" id="3.40.50.300">
    <property type="entry name" value="P-loop containing nucleotide triphosphate hydrolases"/>
    <property type="match status" value="2"/>
</dbReference>
<dbReference type="GO" id="GO:0006270">
    <property type="term" value="P:DNA replication initiation"/>
    <property type="evidence" value="ECO:0007669"/>
    <property type="project" value="TreeGrafter"/>
</dbReference>
<dbReference type="GO" id="GO:0016887">
    <property type="term" value="F:ATP hydrolysis activity"/>
    <property type="evidence" value="ECO:0007669"/>
    <property type="project" value="RHEA"/>
</dbReference>
<dbReference type="GO" id="GO:0043138">
    <property type="term" value="F:3'-5' DNA helicase activity"/>
    <property type="evidence" value="ECO:0007669"/>
    <property type="project" value="UniProtKB-EC"/>
</dbReference>
<feature type="binding site" evidence="12">
    <location>
        <position position="440"/>
    </location>
    <ligand>
        <name>Zn(2+)</name>
        <dbReference type="ChEBI" id="CHEBI:29105"/>
        <label>1</label>
    </ligand>
</feature>
<dbReference type="Pfam" id="PF00270">
    <property type="entry name" value="DEAD"/>
    <property type="match status" value="1"/>
</dbReference>
<keyword evidence="7 12" id="KW-0862">Zinc</keyword>
<feature type="binding site" evidence="12">
    <location>
        <position position="449"/>
    </location>
    <ligand>
        <name>Zn(2+)</name>
        <dbReference type="ChEBI" id="CHEBI:29105"/>
        <label>2</label>
    </ligand>
</feature>
<keyword evidence="1 12" id="KW-0639">Primosome</keyword>
<feature type="domain" description="Helicase ATP-binding" evidence="13">
    <location>
        <begin position="212"/>
        <end position="378"/>
    </location>
</feature>
<evidence type="ECO:0000256" key="6">
    <source>
        <dbReference type="ARBA" id="ARBA00022806"/>
    </source>
</evidence>
<keyword evidence="5 12" id="KW-0378">Hydrolase</keyword>
<dbReference type="SUPFAM" id="SSF52540">
    <property type="entry name" value="P-loop containing nucleoside triphosphate hydrolases"/>
    <property type="match status" value="1"/>
</dbReference>
<comment type="subunit">
    <text evidence="12">Component of the replication restart primosome.</text>
</comment>
<dbReference type="GO" id="GO:0005524">
    <property type="term" value="F:ATP binding"/>
    <property type="evidence" value="ECO:0007669"/>
    <property type="project" value="UniProtKB-UniRule"/>
</dbReference>
<dbReference type="GO" id="GO:1990077">
    <property type="term" value="C:primosome complex"/>
    <property type="evidence" value="ECO:0007669"/>
    <property type="project" value="UniProtKB-UniRule"/>
</dbReference>
<dbReference type="InterPro" id="IPR014001">
    <property type="entry name" value="Helicase_ATP-bd"/>
</dbReference>
<dbReference type="InterPro" id="IPR042115">
    <property type="entry name" value="PriA_3primeBD_sf"/>
</dbReference>
<dbReference type="PANTHER" id="PTHR30580:SF0">
    <property type="entry name" value="PRIMOSOMAL PROTEIN N"/>
    <property type="match status" value="1"/>
</dbReference>
<keyword evidence="6 12" id="KW-0347">Helicase</keyword>
<dbReference type="PROSITE" id="PS51192">
    <property type="entry name" value="HELICASE_ATP_BIND_1"/>
    <property type="match status" value="1"/>
</dbReference>
<evidence type="ECO:0000259" key="14">
    <source>
        <dbReference type="PROSITE" id="PS51194"/>
    </source>
</evidence>
<evidence type="ECO:0000256" key="3">
    <source>
        <dbReference type="ARBA" id="ARBA00022723"/>
    </source>
</evidence>
<feature type="domain" description="Helicase C-terminal" evidence="14">
    <location>
        <begin position="472"/>
        <end position="634"/>
    </location>
</feature>
<evidence type="ECO:0000259" key="13">
    <source>
        <dbReference type="PROSITE" id="PS51192"/>
    </source>
</evidence>
<dbReference type="InterPro" id="IPR005259">
    <property type="entry name" value="PriA"/>
</dbReference>
<comment type="similarity">
    <text evidence="12">Belongs to the helicase family. PriA subfamily.</text>
</comment>
<keyword evidence="8 12" id="KW-0067">ATP-binding</keyword>
<evidence type="ECO:0000256" key="4">
    <source>
        <dbReference type="ARBA" id="ARBA00022741"/>
    </source>
</evidence>
<dbReference type="Pfam" id="PF00271">
    <property type="entry name" value="Helicase_C"/>
    <property type="match status" value="1"/>
</dbReference>
<dbReference type="GO" id="GO:0006310">
    <property type="term" value="P:DNA recombination"/>
    <property type="evidence" value="ECO:0007669"/>
    <property type="project" value="InterPro"/>
</dbReference>
<feature type="binding site" evidence="12">
    <location>
        <position position="446"/>
    </location>
    <ligand>
        <name>Zn(2+)</name>
        <dbReference type="ChEBI" id="CHEBI:29105"/>
        <label>2</label>
    </ligand>
</feature>
<organism evidence="15 16">
    <name type="scientific">Aliidiomarina soli</name>
    <dbReference type="NCBI Taxonomy" id="1928574"/>
    <lineage>
        <taxon>Bacteria</taxon>
        <taxon>Pseudomonadati</taxon>
        <taxon>Pseudomonadota</taxon>
        <taxon>Gammaproteobacteria</taxon>
        <taxon>Alteromonadales</taxon>
        <taxon>Idiomarinaceae</taxon>
        <taxon>Aliidiomarina</taxon>
    </lineage>
</organism>
<dbReference type="EMBL" id="PIPO01000004">
    <property type="protein sequence ID" value="RUO32374.1"/>
    <property type="molecule type" value="Genomic_DNA"/>
</dbReference>
<dbReference type="NCBIfam" id="NF004067">
    <property type="entry name" value="PRK05580.1-4"/>
    <property type="match status" value="1"/>
</dbReference>
<accession>A0A432WF39</accession>
<evidence type="ECO:0000313" key="15">
    <source>
        <dbReference type="EMBL" id="RUO32374.1"/>
    </source>
</evidence>
<dbReference type="InterPro" id="IPR011545">
    <property type="entry name" value="DEAD/DEAH_box_helicase_dom"/>
</dbReference>
<dbReference type="SMART" id="SM00487">
    <property type="entry name" value="DEXDc"/>
    <property type="match status" value="1"/>
</dbReference>
<dbReference type="FunFam" id="3.40.1440.60:FF:000001">
    <property type="entry name" value="Primosomal protein N"/>
    <property type="match status" value="1"/>
</dbReference>
<gene>
    <name evidence="12" type="primary">priA</name>
    <name evidence="15" type="ORF">CWE14_09500</name>
</gene>
<evidence type="ECO:0000256" key="10">
    <source>
        <dbReference type="ARBA" id="ARBA00023235"/>
    </source>
</evidence>
<dbReference type="InterPro" id="IPR041236">
    <property type="entry name" value="PriA_C"/>
</dbReference>
<evidence type="ECO:0000256" key="2">
    <source>
        <dbReference type="ARBA" id="ARBA00022705"/>
    </source>
</evidence>
<comment type="caution">
    <text evidence="15">The sequence shown here is derived from an EMBL/GenBank/DDBJ whole genome shotgun (WGS) entry which is preliminary data.</text>
</comment>
<evidence type="ECO:0000256" key="11">
    <source>
        <dbReference type="ARBA" id="ARBA00048988"/>
    </source>
</evidence>
<dbReference type="PANTHER" id="PTHR30580">
    <property type="entry name" value="PRIMOSOMAL PROTEIN N"/>
    <property type="match status" value="1"/>
</dbReference>
<dbReference type="InterPro" id="IPR041222">
    <property type="entry name" value="PriA_3primeBD"/>
</dbReference>
<dbReference type="HAMAP" id="MF_00983">
    <property type="entry name" value="PriA"/>
    <property type="match status" value="1"/>
</dbReference>
<dbReference type="EC" id="5.6.2.4" evidence="12"/>
<dbReference type="GO" id="GO:0006302">
    <property type="term" value="P:double-strand break repair"/>
    <property type="evidence" value="ECO:0007669"/>
    <property type="project" value="InterPro"/>
</dbReference>
<reference evidence="15 16" key="1">
    <citation type="journal article" date="2011" name="Front. Microbiol.">
        <title>Genomic signatures of strain selection and enhancement in Bacillus atrophaeus var. globigii, a historical biowarfare simulant.</title>
        <authorList>
            <person name="Gibbons H.S."/>
            <person name="Broomall S.M."/>
            <person name="McNew L.A."/>
            <person name="Daligault H."/>
            <person name="Chapman C."/>
            <person name="Bruce D."/>
            <person name="Karavis M."/>
            <person name="Krepps M."/>
            <person name="McGregor P.A."/>
            <person name="Hong C."/>
            <person name="Park K.H."/>
            <person name="Akmal A."/>
            <person name="Feldman A."/>
            <person name="Lin J.S."/>
            <person name="Chang W.E."/>
            <person name="Higgs B.W."/>
            <person name="Demirev P."/>
            <person name="Lindquist J."/>
            <person name="Liem A."/>
            <person name="Fochler E."/>
            <person name="Read T.D."/>
            <person name="Tapia R."/>
            <person name="Johnson S."/>
            <person name="Bishop-Lilly K.A."/>
            <person name="Detter C."/>
            <person name="Han C."/>
            <person name="Sozhamannan S."/>
            <person name="Rosenzweig C.N."/>
            <person name="Skowronski E.W."/>
        </authorList>
    </citation>
    <scope>NUCLEOTIDE SEQUENCE [LARGE SCALE GENOMIC DNA]</scope>
    <source>
        <strain evidence="15 16">Y4G10-17</strain>
    </source>
</reference>
<dbReference type="Proteomes" id="UP000287823">
    <property type="component" value="Unassembled WGS sequence"/>
</dbReference>
<keyword evidence="4 12" id="KW-0547">Nucleotide-binding</keyword>
<dbReference type="GO" id="GO:0006269">
    <property type="term" value="P:DNA replication, synthesis of primer"/>
    <property type="evidence" value="ECO:0007669"/>
    <property type="project" value="UniProtKB-KW"/>
</dbReference>
<feature type="binding site" evidence="12">
    <location>
        <position position="464"/>
    </location>
    <ligand>
        <name>Zn(2+)</name>
        <dbReference type="ChEBI" id="CHEBI:29105"/>
        <label>2</label>
    </ligand>
</feature>
<dbReference type="InterPro" id="IPR027417">
    <property type="entry name" value="P-loop_NTPase"/>
</dbReference>
<dbReference type="NCBIfam" id="TIGR00595">
    <property type="entry name" value="priA"/>
    <property type="match status" value="1"/>
</dbReference>
<dbReference type="CDD" id="cd17929">
    <property type="entry name" value="DEXHc_priA"/>
    <property type="match status" value="1"/>
</dbReference>
<feature type="binding site" evidence="12">
    <location>
        <position position="480"/>
    </location>
    <ligand>
        <name>Zn(2+)</name>
        <dbReference type="ChEBI" id="CHEBI:29105"/>
        <label>1</label>
    </ligand>
</feature>
<dbReference type="Pfam" id="PF18319">
    <property type="entry name" value="Zn_ribbon_PriA"/>
    <property type="match status" value="1"/>
</dbReference>
<keyword evidence="10 12" id="KW-0413">Isomerase</keyword>
<dbReference type="GO" id="GO:0008270">
    <property type="term" value="F:zinc ion binding"/>
    <property type="evidence" value="ECO:0007669"/>
    <property type="project" value="UniProtKB-UniRule"/>
</dbReference>
<dbReference type="FunFam" id="3.40.50.300:FF:000489">
    <property type="entry name" value="Primosome assembly protein PriA"/>
    <property type="match status" value="1"/>
</dbReference>
<keyword evidence="3 12" id="KW-0479">Metal-binding</keyword>
<evidence type="ECO:0000256" key="12">
    <source>
        <dbReference type="HAMAP-Rule" id="MF_00983"/>
    </source>
</evidence>
<dbReference type="Pfam" id="PF18074">
    <property type="entry name" value="PriA_C"/>
    <property type="match status" value="1"/>
</dbReference>
<evidence type="ECO:0000256" key="8">
    <source>
        <dbReference type="ARBA" id="ARBA00022840"/>
    </source>
</evidence>
<dbReference type="Gene3D" id="3.40.1440.60">
    <property type="entry name" value="PriA, 3(prime) DNA-binding domain"/>
    <property type="match status" value="1"/>
</dbReference>
<dbReference type="AlphaFoldDB" id="A0A432WF39"/>
<feature type="binding site" evidence="12">
    <location>
        <position position="477"/>
    </location>
    <ligand>
        <name>Zn(2+)</name>
        <dbReference type="ChEBI" id="CHEBI:29105"/>
        <label>1</label>
    </ligand>
</feature>
<feature type="binding site" evidence="12">
    <location>
        <position position="437"/>
    </location>
    <ligand>
        <name>Zn(2+)</name>
        <dbReference type="ChEBI" id="CHEBI:29105"/>
        <label>1</label>
    </ligand>
</feature>
<dbReference type="SMART" id="SM00490">
    <property type="entry name" value="HELICc"/>
    <property type="match status" value="1"/>
</dbReference>
<comment type="catalytic activity">
    <reaction evidence="11 12">
        <text>ATP + H2O = ADP + phosphate + H(+)</text>
        <dbReference type="Rhea" id="RHEA:13065"/>
        <dbReference type="ChEBI" id="CHEBI:15377"/>
        <dbReference type="ChEBI" id="CHEBI:15378"/>
        <dbReference type="ChEBI" id="CHEBI:30616"/>
        <dbReference type="ChEBI" id="CHEBI:43474"/>
        <dbReference type="ChEBI" id="CHEBI:456216"/>
        <dbReference type="EC" id="5.6.2.4"/>
    </reaction>
</comment>
<evidence type="ECO:0000256" key="7">
    <source>
        <dbReference type="ARBA" id="ARBA00022833"/>
    </source>
</evidence>
<sequence>MTIIRIALPVPMMRLFDYQIDSALLAGVKPGARVKVPFASRQLIGFVVALDVTPDIAVEKLKAVTAVLEQESLFPAAMWKLLQFAASYYHHPLGEVLTHAAPAALRQGEAANYQTVRRFRLSHEGEQASLDDFKRAAQQQRLLAALRERPLSATDIRRQDFSASALKALQNKGLIVAEEHAPDLTGWRFAAGEDALTLNQEQAVAVAALTQSISAREAHVWLLEGVTGSGKTEVYLQAMQKVLERGQQILVLVPEIGLTPQTVRRFEQRFNVPVVALHSGLTDNERLQGWLQARDNEAAIIIGTRSAIFTPCKALGMIILDEEHDSSFKQQDGFRYNARDLAVKRAHDAKVNLILGSATPSLESLANALAGKYRHLQLKQRAGNAQMARHALIDLKQERLQHGLSESLLARMEQHLKAGNQVLLFLNRRGFASALLCHECGWVGECARCQRPFTVHQQAHKLQCHHCGAERAIPRQCHSCGSPQLITQGLGTEQLESALQERLPDYPVLRIDRDSTRRKGQLAAHLDAAASGEYPILIGTQMLAKGHHFPDVTLVALLDVDGALYSNDFRAAERLGQLYTQVAGRAGRASKPGVVVLQTHHPEHPLVQELVNNGYHDFARSALSERQLALLPPAASMALIRAEATQEIDAQNLLQAMSQVLQAAMQQKTPQVHVLGPMPAPMPRRAGRFRYQLLLHAAQRKDLHALLQQARGTLETLPQTRKARWSLDIDPQDFT</sequence>
<proteinExistence type="inferred from homology"/>
<dbReference type="NCBIfam" id="NF004065">
    <property type="entry name" value="PRK05580.1-1"/>
    <property type="match status" value="1"/>
</dbReference>
<dbReference type="CDD" id="cd18804">
    <property type="entry name" value="SF2_C_priA"/>
    <property type="match status" value="1"/>
</dbReference>
<name>A0A432WF39_9GAMM</name>
<keyword evidence="9 12" id="KW-0238">DNA-binding</keyword>
<dbReference type="InterPro" id="IPR040498">
    <property type="entry name" value="PriA_CRR"/>
</dbReference>
<comment type="cofactor">
    <cofactor evidence="12">
        <name>Zn(2+)</name>
        <dbReference type="ChEBI" id="CHEBI:29105"/>
    </cofactor>
    <text evidence="12">Binds 2 zinc ions per subunit.</text>
</comment>
<feature type="binding site" evidence="12">
    <location>
        <position position="467"/>
    </location>
    <ligand>
        <name>Zn(2+)</name>
        <dbReference type="ChEBI" id="CHEBI:29105"/>
        <label>2</label>
    </ligand>
</feature>
<dbReference type="PROSITE" id="PS51194">
    <property type="entry name" value="HELICASE_CTER"/>
    <property type="match status" value="1"/>
</dbReference>
<dbReference type="Pfam" id="PF17764">
    <property type="entry name" value="PriA_3primeBD"/>
    <property type="match status" value="1"/>
</dbReference>
<dbReference type="RefSeq" id="WP_126799159.1">
    <property type="nucleotide sequence ID" value="NZ_PIPO01000004.1"/>
</dbReference>
<evidence type="ECO:0000256" key="1">
    <source>
        <dbReference type="ARBA" id="ARBA00022515"/>
    </source>
</evidence>
<evidence type="ECO:0000256" key="5">
    <source>
        <dbReference type="ARBA" id="ARBA00022801"/>
    </source>
</evidence>
<keyword evidence="2 12" id="KW-0235">DNA replication</keyword>
<dbReference type="InterPro" id="IPR001650">
    <property type="entry name" value="Helicase_C-like"/>
</dbReference>
<comment type="function">
    <text evidence="12">Initiates the restart of stalled replication forks, which reloads the replicative helicase on sites other than the origin of replication. Recognizes and binds to abandoned replication forks and remodels them to uncover a helicase loading site. Promotes assembly of the primosome at these replication forks.</text>
</comment>
<evidence type="ECO:0000256" key="9">
    <source>
        <dbReference type="ARBA" id="ARBA00023125"/>
    </source>
</evidence>
<dbReference type="GO" id="GO:0003677">
    <property type="term" value="F:DNA binding"/>
    <property type="evidence" value="ECO:0007669"/>
    <property type="project" value="UniProtKB-UniRule"/>
</dbReference>